<proteinExistence type="predicted"/>
<dbReference type="AlphaFoldDB" id="A0A8E2EHX0"/>
<accession>A0A8E2EHX0</accession>
<dbReference type="Proteomes" id="UP000250266">
    <property type="component" value="Unassembled WGS sequence"/>
</dbReference>
<reference evidence="2 3" key="1">
    <citation type="journal article" date="2016" name="Nat. Commun.">
        <title>Ectomycorrhizal ecology is imprinted in the genome of the dominant symbiotic fungus Cenococcum geophilum.</title>
        <authorList>
            <consortium name="DOE Joint Genome Institute"/>
            <person name="Peter M."/>
            <person name="Kohler A."/>
            <person name="Ohm R.A."/>
            <person name="Kuo A."/>
            <person name="Krutzmann J."/>
            <person name="Morin E."/>
            <person name="Arend M."/>
            <person name="Barry K.W."/>
            <person name="Binder M."/>
            <person name="Choi C."/>
            <person name="Clum A."/>
            <person name="Copeland A."/>
            <person name="Grisel N."/>
            <person name="Haridas S."/>
            <person name="Kipfer T."/>
            <person name="LaButti K."/>
            <person name="Lindquist E."/>
            <person name="Lipzen A."/>
            <person name="Maire R."/>
            <person name="Meier B."/>
            <person name="Mihaltcheva S."/>
            <person name="Molinier V."/>
            <person name="Murat C."/>
            <person name="Poggeler S."/>
            <person name="Quandt C.A."/>
            <person name="Sperisen C."/>
            <person name="Tritt A."/>
            <person name="Tisserant E."/>
            <person name="Crous P.W."/>
            <person name="Henrissat B."/>
            <person name="Nehls U."/>
            <person name="Egli S."/>
            <person name="Spatafora J.W."/>
            <person name="Grigoriev I.V."/>
            <person name="Martin F.M."/>
        </authorList>
    </citation>
    <scope>NUCLEOTIDE SEQUENCE [LARGE SCALE GENOMIC DNA]</scope>
    <source>
        <strain evidence="2 3">CBS 459.81</strain>
    </source>
</reference>
<keyword evidence="3" id="KW-1185">Reference proteome</keyword>
<dbReference type="OrthoDB" id="5521299at2759"/>
<sequence>MPRSAARLVSADIQRRSALRLFRALLRESTYLPDQTARLYYRQLIISRFRAYQIPTTVERPWWELNGKCVKRLKPSTIEKRASEKRRQGRQVLSFLHRASNGNLRCLQKVLLHAYGRAGRRRYDLLKQLSKPEVLESSSVVEDILNGSRSMRQPLQKLYHSDKQFLAYFDHPQEKAGSQIQLEISNLYPKLRALLKSQETIRPPGNLRKPLRSSKLIAPSTNIWARPMPVKRARNIVKRWYKNTMEKVQPPLPDHEWEHLKQLATGQVKWEGLVTRRPRGITEPWEVVDDQKMIWRKTLTKTLIEGLTPRARVTGHNSGGAERPHNLTARFMRRLYAHIWAHACKVTFDTTRNKWSVDWGTTRKQNLGSLPASVEDRFFSGVDEKGRLLKDDSGLK</sequence>
<protein>
    <recommendedName>
        <fullName evidence="1">LYR motif-containing protein Cup1-like N-terminal domain-containing protein</fullName>
    </recommendedName>
</protein>
<dbReference type="Pfam" id="PF20263">
    <property type="entry name" value="LYRM2-like"/>
    <property type="match status" value="1"/>
</dbReference>
<dbReference type="CDD" id="cd20273">
    <property type="entry name" value="Complex1_LYR_unchar"/>
    <property type="match status" value="1"/>
</dbReference>
<dbReference type="InterPro" id="IPR046896">
    <property type="entry name" value="Cup1-like_N"/>
</dbReference>
<organism evidence="2 3">
    <name type="scientific">Lepidopterella palustris CBS 459.81</name>
    <dbReference type="NCBI Taxonomy" id="1314670"/>
    <lineage>
        <taxon>Eukaryota</taxon>
        <taxon>Fungi</taxon>
        <taxon>Dikarya</taxon>
        <taxon>Ascomycota</taxon>
        <taxon>Pezizomycotina</taxon>
        <taxon>Dothideomycetes</taxon>
        <taxon>Pleosporomycetidae</taxon>
        <taxon>Mytilinidiales</taxon>
        <taxon>Argynnaceae</taxon>
        <taxon>Lepidopterella</taxon>
    </lineage>
</organism>
<gene>
    <name evidence="2" type="ORF">K432DRAFT_320615</name>
</gene>
<name>A0A8E2EHX0_9PEZI</name>
<dbReference type="EMBL" id="KV744840">
    <property type="protein sequence ID" value="OCK84312.1"/>
    <property type="molecule type" value="Genomic_DNA"/>
</dbReference>
<evidence type="ECO:0000313" key="2">
    <source>
        <dbReference type="EMBL" id="OCK84312.1"/>
    </source>
</evidence>
<evidence type="ECO:0000313" key="3">
    <source>
        <dbReference type="Proteomes" id="UP000250266"/>
    </source>
</evidence>
<evidence type="ECO:0000259" key="1">
    <source>
        <dbReference type="Pfam" id="PF20263"/>
    </source>
</evidence>
<feature type="domain" description="LYR motif-containing protein Cup1-like N-terminal" evidence="1">
    <location>
        <begin position="21"/>
        <end position="126"/>
    </location>
</feature>